<dbReference type="EMBL" id="JAAGMD010000597">
    <property type="protein sequence ID" value="NEA88466.1"/>
    <property type="molecule type" value="Genomic_DNA"/>
</dbReference>
<comment type="caution">
    <text evidence="2">The sequence shown here is derived from an EMBL/GenBank/DDBJ whole genome shotgun (WGS) entry which is preliminary data.</text>
</comment>
<feature type="domain" description="Ferric siderophore reductase C-terminal" evidence="1">
    <location>
        <begin position="206"/>
        <end position="224"/>
    </location>
</feature>
<evidence type="ECO:0000313" key="2">
    <source>
        <dbReference type="EMBL" id="NEA88466.1"/>
    </source>
</evidence>
<accession>A0A6G3QYC4</accession>
<reference evidence="2" key="1">
    <citation type="submission" date="2020-01" db="EMBL/GenBank/DDBJ databases">
        <title>Insect and environment-associated Actinomycetes.</title>
        <authorList>
            <person name="Currrie C."/>
            <person name="Chevrette M."/>
            <person name="Carlson C."/>
            <person name="Stubbendieck R."/>
            <person name="Wendt-Pienkowski E."/>
        </authorList>
    </citation>
    <scope>NUCLEOTIDE SEQUENCE</scope>
    <source>
        <strain evidence="2">SID14436</strain>
    </source>
</reference>
<name>A0A6G3QYC4_9ACTN</name>
<evidence type="ECO:0000259" key="1">
    <source>
        <dbReference type="Pfam" id="PF11575"/>
    </source>
</evidence>
<protein>
    <submittedName>
        <fullName evidence="2">(2Fe-2S)-binding protein</fullName>
    </submittedName>
</protein>
<dbReference type="Pfam" id="PF11575">
    <property type="entry name" value="FhuF_C"/>
    <property type="match status" value="1"/>
</dbReference>
<proteinExistence type="predicted"/>
<sequence length="242" mass="25214">MQDARAPAASVTAALHDVAGLGGFFDLRAGGPDDGWHPVARSYATGFTDLAAAVARLHRTTEPRVDVSIAQLGHAARLWSPVLACAVLHGIVLDLEGLQRADDGPALRLPRPAGRYADRLDAGPARALYEQVTGHLSALADGLRVKVAPRLLDGNSASALAGAAHALLALRPAVRGPLTALTTELLGTGRLAGTGVLTGPDLAFRRVSCCLYYRAPNGSKCGDCGLADRPPRRAARRDTSVR</sequence>
<gene>
    <name evidence="2" type="ORF">G3I53_21110</name>
</gene>
<dbReference type="GO" id="GO:0051537">
    <property type="term" value="F:2 iron, 2 sulfur cluster binding"/>
    <property type="evidence" value="ECO:0007669"/>
    <property type="project" value="InterPro"/>
</dbReference>
<dbReference type="InterPro" id="IPR024726">
    <property type="entry name" value="FhuF_C"/>
</dbReference>
<dbReference type="AlphaFoldDB" id="A0A6G3QYC4"/>
<organism evidence="2">
    <name type="scientific">Streptomyces sp. SID14436</name>
    <dbReference type="NCBI Taxonomy" id="2706070"/>
    <lineage>
        <taxon>Bacteria</taxon>
        <taxon>Bacillati</taxon>
        <taxon>Actinomycetota</taxon>
        <taxon>Actinomycetes</taxon>
        <taxon>Kitasatosporales</taxon>
        <taxon>Streptomycetaceae</taxon>
        <taxon>Streptomyces</taxon>
    </lineage>
</organism>